<proteinExistence type="predicted"/>
<dbReference type="PROSITE" id="PS51885">
    <property type="entry name" value="NEPRILYSIN"/>
    <property type="match status" value="1"/>
</dbReference>
<organism evidence="2 3">
    <name type="scientific">Nasonia vitripennis</name>
    <name type="common">Parasitic wasp</name>
    <dbReference type="NCBI Taxonomy" id="7425"/>
    <lineage>
        <taxon>Eukaryota</taxon>
        <taxon>Metazoa</taxon>
        <taxon>Ecdysozoa</taxon>
        <taxon>Arthropoda</taxon>
        <taxon>Hexapoda</taxon>
        <taxon>Insecta</taxon>
        <taxon>Pterygota</taxon>
        <taxon>Neoptera</taxon>
        <taxon>Endopterygota</taxon>
        <taxon>Hymenoptera</taxon>
        <taxon>Apocrita</taxon>
        <taxon>Proctotrupomorpha</taxon>
        <taxon>Chalcidoidea</taxon>
        <taxon>Pteromalidae</taxon>
        <taxon>Pteromalinae</taxon>
        <taxon>Nasonia</taxon>
    </lineage>
</organism>
<keyword evidence="3" id="KW-1185">Reference proteome</keyword>
<evidence type="ECO:0000313" key="2">
    <source>
        <dbReference type="EnsemblMetazoa" id="XP_031786614"/>
    </source>
</evidence>
<dbReference type="PANTHER" id="PTHR11733">
    <property type="entry name" value="ZINC METALLOPROTEASE FAMILY M13 NEPRILYSIN-RELATED"/>
    <property type="match status" value="1"/>
</dbReference>
<dbReference type="GO" id="GO:0004222">
    <property type="term" value="F:metalloendopeptidase activity"/>
    <property type="evidence" value="ECO:0007669"/>
    <property type="project" value="InterPro"/>
</dbReference>
<dbReference type="KEGG" id="nvi:100680301"/>
<dbReference type="PANTHER" id="PTHR11733:SF224">
    <property type="entry name" value="NEPRILYSIN-2"/>
    <property type="match status" value="1"/>
</dbReference>
<dbReference type="InterPro" id="IPR000718">
    <property type="entry name" value="Peptidase_M13"/>
</dbReference>
<dbReference type="PRINTS" id="PR00786">
    <property type="entry name" value="NEPRILYSIN"/>
</dbReference>
<dbReference type="InterPro" id="IPR042089">
    <property type="entry name" value="Peptidase_M13_dom_2"/>
</dbReference>
<dbReference type="GO" id="GO:0005886">
    <property type="term" value="C:plasma membrane"/>
    <property type="evidence" value="ECO:0007669"/>
    <property type="project" value="TreeGrafter"/>
</dbReference>
<feature type="domain" description="Peptidase M13 C-terminal" evidence="1">
    <location>
        <begin position="80"/>
        <end position="286"/>
    </location>
</feature>
<dbReference type="AlphaFoldDB" id="A0A7M7QH06"/>
<protein>
    <recommendedName>
        <fullName evidence="1">Peptidase M13 C-terminal domain-containing protein</fullName>
    </recommendedName>
</protein>
<dbReference type="Gene3D" id="3.40.390.10">
    <property type="entry name" value="Collagenase (Catalytic Domain)"/>
    <property type="match status" value="1"/>
</dbReference>
<dbReference type="SMR" id="A0A7M7QH06"/>
<dbReference type="GO" id="GO:0016485">
    <property type="term" value="P:protein processing"/>
    <property type="evidence" value="ECO:0007669"/>
    <property type="project" value="TreeGrafter"/>
</dbReference>
<dbReference type="Proteomes" id="UP000002358">
    <property type="component" value="Chromosome 4"/>
</dbReference>
<reference evidence="2" key="1">
    <citation type="submission" date="2021-01" db="UniProtKB">
        <authorList>
            <consortium name="EnsemblMetazoa"/>
        </authorList>
    </citation>
    <scope>IDENTIFICATION</scope>
</reference>
<evidence type="ECO:0000259" key="1">
    <source>
        <dbReference type="Pfam" id="PF01431"/>
    </source>
</evidence>
<sequence>MHKTTRKAALEKLDAMDALIAYSDDRKIDEYYADLEIHPGSFIGDYLTINKFLLKDHYEQLKKSTGDNDWTKEANVAVINAYYAFSKNNIILPASILRGHFFQSDLPKYVTYGSTGYVIVHEIIHGFDSVGSNYDEGGNIVEWWEEKTKNKFNENAQCMIEQYNNYPVEQVGEKARGDKCITENIADNGGIKSAYYAYQQWVKNSNVKEPCLPNLDYTPQQMFWISAVNVWCTKVKDDVLQRMVQNDVHSPNIARVSITFSNMKEFARDFQCKVGSKMNPTNRCSVW</sequence>
<dbReference type="EnsemblMetazoa" id="XM_031930754">
    <property type="protein sequence ID" value="XP_031786614"/>
    <property type="gene ID" value="LOC100680301"/>
</dbReference>
<dbReference type="InterPro" id="IPR024079">
    <property type="entry name" value="MetalloPept_cat_dom_sf"/>
</dbReference>
<dbReference type="OrthoDB" id="6475849at2759"/>
<accession>A0A7M7QH06</accession>
<dbReference type="RefSeq" id="XP_031786614.1">
    <property type="nucleotide sequence ID" value="XM_031930754.1"/>
</dbReference>
<dbReference type="SUPFAM" id="SSF55486">
    <property type="entry name" value="Metalloproteases ('zincins'), catalytic domain"/>
    <property type="match status" value="1"/>
</dbReference>
<dbReference type="GeneID" id="100680301"/>
<name>A0A7M7QH06_NASVI</name>
<dbReference type="CDD" id="cd08662">
    <property type="entry name" value="M13"/>
    <property type="match status" value="1"/>
</dbReference>
<evidence type="ECO:0000313" key="3">
    <source>
        <dbReference type="Proteomes" id="UP000002358"/>
    </source>
</evidence>
<dbReference type="Gene3D" id="1.10.1380.10">
    <property type="entry name" value="Neutral endopeptidase , domain2"/>
    <property type="match status" value="1"/>
</dbReference>
<dbReference type="InParanoid" id="A0A7M7QH06"/>
<dbReference type="InterPro" id="IPR018497">
    <property type="entry name" value="Peptidase_M13_C"/>
</dbReference>
<dbReference type="Pfam" id="PF01431">
    <property type="entry name" value="Peptidase_M13"/>
    <property type="match status" value="1"/>
</dbReference>